<dbReference type="InterPro" id="IPR047127">
    <property type="entry name" value="MutT-like"/>
</dbReference>
<dbReference type="PANTHER" id="PTHR47707">
    <property type="entry name" value="8-OXO-DGTP DIPHOSPHATASE"/>
    <property type="match status" value="1"/>
</dbReference>
<evidence type="ECO:0000256" key="1">
    <source>
        <dbReference type="ARBA" id="ARBA00001946"/>
    </source>
</evidence>
<dbReference type="SUPFAM" id="SSF55811">
    <property type="entry name" value="Nudix"/>
    <property type="match status" value="1"/>
</dbReference>
<dbReference type="PANTHER" id="PTHR47707:SF1">
    <property type="entry name" value="NUDIX HYDROLASE FAMILY PROTEIN"/>
    <property type="match status" value="1"/>
</dbReference>
<keyword evidence="3" id="KW-0515">Mutator protein</keyword>
<keyword evidence="7" id="KW-0378">Hydrolase</keyword>
<comment type="catalytic activity">
    <reaction evidence="10">
        <text>8-oxo-dGTP + H2O = 8-oxo-dGMP + diphosphate + H(+)</text>
        <dbReference type="Rhea" id="RHEA:31575"/>
        <dbReference type="ChEBI" id="CHEBI:15377"/>
        <dbReference type="ChEBI" id="CHEBI:15378"/>
        <dbReference type="ChEBI" id="CHEBI:33019"/>
        <dbReference type="ChEBI" id="CHEBI:63224"/>
        <dbReference type="ChEBI" id="CHEBI:77896"/>
        <dbReference type="EC" id="3.6.1.55"/>
    </reaction>
</comment>
<organism evidence="13">
    <name type="scientific">viral metagenome</name>
    <dbReference type="NCBI Taxonomy" id="1070528"/>
    <lineage>
        <taxon>unclassified sequences</taxon>
        <taxon>metagenomes</taxon>
        <taxon>organismal metagenomes</taxon>
    </lineage>
</organism>
<dbReference type="GO" id="GO:0046872">
    <property type="term" value="F:metal ion binding"/>
    <property type="evidence" value="ECO:0007669"/>
    <property type="project" value="UniProtKB-KW"/>
</dbReference>
<evidence type="ECO:0000256" key="7">
    <source>
        <dbReference type="ARBA" id="ARBA00022801"/>
    </source>
</evidence>
<dbReference type="EC" id="3.6.1.55" evidence="11"/>
<name>A0A6C0FC53_9ZZZZ</name>
<proteinExistence type="inferred from homology"/>
<keyword evidence="9" id="KW-0234">DNA repair</keyword>
<reference evidence="13" key="1">
    <citation type="journal article" date="2020" name="Nature">
        <title>Giant virus diversity and host interactions through global metagenomics.</title>
        <authorList>
            <person name="Schulz F."/>
            <person name="Roux S."/>
            <person name="Paez-Espino D."/>
            <person name="Jungbluth S."/>
            <person name="Walsh D.A."/>
            <person name="Denef V.J."/>
            <person name="McMahon K.D."/>
            <person name="Konstantinidis K.T."/>
            <person name="Eloe-Fadrosh E.A."/>
            <person name="Kyrpides N.C."/>
            <person name="Woyke T."/>
        </authorList>
    </citation>
    <scope>NUCLEOTIDE SEQUENCE</scope>
    <source>
        <strain evidence="13">GVMAG-S-ERX556049-19</strain>
    </source>
</reference>
<dbReference type="GO" id="GO:0006260">
    <property type="term" value="P:DNA replication"/>
    <property type="evidence" value="ECO:0007669"/>
    <property type="project" value="UniProtKB-KW"/>
</dbReference>
<dbReference type="GO" id="GO:0008413">
    <property type="term" value="F:8-oxo-7,8-dihydroguanosine triphosphate pyrophosphatase activity"/>
    <property type="evidence" value="ECO:0007669"/>
    <property type="project" value="TreeGrafter"/>
</dbReference>
<dbReference type="GO" id="GO:0044716">
    <property type="term" value="F:8-oxo-GDP phosphatase activity"/>
    <property type="evidence" value="ECO:0007669"/>
    <property type="project" value="TreeGrafter"/>
</dbReference>
<dbReference type="PROSITE" id="PS51462">
    <property type="entry name" value="NUDIX"/>
    <property type="match status" value="1"/>
</dbReference>
<evidence type="ECO:0000256" key="5">
    <source>
        <dbReference type="ARBA" id="ARBA00022723"/>
    </source>
</evidence>
<evidence type="ECO:0000256" key="9">
    <source>
        <dbReference type="ARBA" id="ARBA00023204"/>
    </source>
</evidence>
<dbReference type="Gene3D" id="3.90.79.10">
    <property type="entry name" value="Nucleoside Triphosphate Pyrophosphohydrolase"/>
    <property type="match status" value="1"/>
</dbReference>
<evidence type="ECO:0000256" key="10">
    <source>
        <dbReference type="ARBA" id="ARBA00035861"/>
    </source>
</evidence>
<comment type="similarity">
    <text evidence="2">Belongs to the Nudix hydrolase family.</text>
</comment>
<keyword evidence="6" id="KW-0227">DNA damage</keyword>
<dbReference type="Pfam" id="PF00293">
    <property type="entry name" value="NUDIX"/>
    <property type="match status" value="1"/>
</dbReference>
<evidence type="ECO:0000256" key="3">
    <source>
        <dbReference type="ARBA" id="ARBA00022457"/>
    </source>
</evidence>
<evidence type="ECO:0000256" key="2">
    <source>
        <dbReference type="ARBA" id="ARBA00005582"/>
    </source>
</evidence>
<evidence type="ECO:0000256" key="8">
    <source>
        <dbReference type="ARBA" id="ARBA00022842"/>
    </source>
</evidence>
<evidence type="ECO:0000259" key="12">
    <source>
        <dbReference type="PROSITE" id="PS51462"/>
    </source>
</evidence>
<evidence type="ECO:0000313" key="13">
    <source>
        <dbReference type="EMBL" id="QHT38193.1"/>
    </source>
</evidence>
<evidence type="ECO:0000256" key="6">
    <source>
        <dbReference type="ARBA" id="ARBA00022763"/>
    </source>
</evidence>
<dbReference type="InterPro" id="IPR015797">
    <property type="entry name" value="NUDIX_hydrolase-like_dom_sf"/>
</dbReference>
<feature type="domain" description="Nudix hydrolase" evidence="12">
    <location>
        <begin position="1"/>
        <end position="122"/>
    </location>
</feature>
<sequence length="122" mass="14332">MKVACGIMFDNANKILMGLRSDKGQNPNFWEFPGGKCEANETLEDCLHREWMEELNLKIKIEKLLHVSKSEDIECYFFIGKILDLGNLHVNVHQYVSFYDIEQLNQIRLFEDDRNIIPLLKN</sequence>
<evidence type="ECO:0000256" key="11">
    <source>
        <dbReference type="ARBA" id="ARBA00038905"/>
    </source>
</evidence>
<accession>A0A6C0FC53</accession>
<evidence type="ECO:0000256" key="4">
    <source>
        <dbReference type="ARBA" id="ARBA00022705"/>
    </source>
</evidence>
<comment type="cofactor">
    <cofactor evidence="1">
        <name>Mg(2+)</name>
        <dbReference type="ChEBI" id="CHEBI:18420"/>
    </cofactor>
</comment>
<keyword evidence="8" id="KW-0460">Magnesium</keyword>
<protein>
    <recommendedName>
        <fullName evidence="11">8-oxo-dGTP diphosphatase</fullName>
        <ecNumber evidence="11">3.6.1.55</ecNumber>
    </recommendedName>
</protein>
<dbReference type="EMBL" id="MN738828">
    <property type="protein sequence ID" value="QHT38193.1"/>
    <property type="molecule type" value="Genomic_DNA"/>
</dbReference>
<dbReference type="InterPro" id="IPR000086">
    <property type="entry name" value="NUDIX_hydrolase_dom"/>
</dbReference>
<dbReference type="GO" id="GO:0006281">
    <property type="term" value="P:DNA repair"/>
    <property type="evidence" value="ECO:0007669"/>
    <property type="project" value="UniProtKB-KW"/>
</dbReference>
<dbReference type="GO" id="GO:0035539">
    <property type="term" value="F:8-oxo-7,8-dihydrodeoxyguanosine triphosphate pyrophosphatase activity"/>
    <property type="evidence" value="ECO:0007669"/>
    <property type="project" value="UniProtKB-EC"/>
</dbReference>
<keyword evidence="5" id="KW-0479">Metal-binding</keyword>
<dbReference type="GO" id="GO:0044715">
    <property type="term" value="F:8-oxo-dGDP phosphatase activity"/>
    <property type="evidence" value="ECO:0007669"/>
    <property type="project" value="TreeGrafter"/>
</dbReference>
<keyword evidence="4" id="KW-0235">DNA replication</keyword>
<dbReference type="AlphaFoldDB" id="A0A6C0FC53"/>